<sequence length="156" mass="16858">MARVKVARRRLHQLIIVLYACAILGSIAMVAGPAYNDYTISRDPGRGIATVTGVSWTRTSVDYQDEAGNFHSPQRGLLYPSGLGDGQQVWVTYAKRNPDIVKVEGRGWTLAIVPALSVGAVSTLIAAAAWLGVNSLGKKRASQGRKFTSRSRESKD</sequence>
<dbReference type="PROSITE" id="PS51257">
    <property type="entry name" value="PROKAR_LIPOPROTEIN"/>
    <property type="match status" value="1"/>
</dbReference>
<keyword evidence="1" id="KW-0812">Transmembrane</keyword>
<organism evidence="2 3">
    <name type="scientific">Corynebacterium appendicis CIP 107643</name>
    <dbReference type="NCBI Taxonomy" id="1161099"/>
    <lineage>
        <taxon>Bacteria</taxon>
        <taxon>Bacillati</taxon>
        <taxon>Actinomycetota</taxon>
        <taxon>Actinomycetes</taxon>
        <taxon>Mycobacteriales</taxon>
        <taxon>Corynebacteriaceae</taxon>
        <taxon>Corynebacterium</taxon>
    </lineage>
</organism>
<evidence type="ECO:0000313" key="3">
    <source>
        <dbReference type="Proteomes" id="UP000186292"/>
    </source>
</evidence>
<proteinExistence type="predicted"/>
<feature type="transmembrane region" description="Helical" evidence="1">
    <location>
        <begin position="12"/>
        <end position="35"/>
    </location>
</feature>
<dbReference type="AlphaFoldDB" id="A0A1N7IM82"/>
<dbReference type="RefSeq" id="WP_076598053.1">
    <property type="nucleotide sequence ID" value="NZ_CP046976.1"/>
</dbReference>
<evidence type="ECO:0008006" key="4">
    <source>
        <dbReference type="Google" id="ProtNLM"/>
    </source>
</evidence>
<keyword evidence="1" id="KW-1133">Transmembrane helix</keyword>
<evidence type="ECO:0000313" key="2">
    <source>
        <dbReference type="EMBL" id="SIS38203.1"/>
    </source>
</evidence>
<keyword evidence="1" id="KW-0472">Membrane</keyword>
<dbReference type="OrthoDB" id="4426042at2"/>
<protein>
    <recommendedName>
        <fullName evidence="4">DUF3592 domain-containing protein</fullName>
    </recommendedName>
</protein>
<gene>
    <name evidence="2" type="ORF">SAMN05444817_10132</name>
</gene>
<accession>A0A1N7IM82</accession>
<evidence type="ECO:0000256" key="1">
    <source>
        <dbReference type="SAM" id="Phobius"/>
    </source>
</evidence>
<keyword evidence="3" id="KW-1185">Reference proteome</keyword>
<dbReference type="Proteomes" id="UP000186292">
    <property type="component" value="Unassembled WGS sequence"/>
</dbReference>
<dbReference type="EMBL" id="FTOF01000001">
    <property type="protein sequence ID" value="SIS38203.1"/>
    <property type="molecule type" value="Genomic_DNA"/>
</dbReference>
<feature type="transmembrane region" description="Helical" evidence="1">
    <location>
        <begin position="108"/>
        <end position="133"/>
    </location>
</feature>
<reference evidence="3" key="1">
    <citation type="submission" date="2017-01" db="EMBL/GenBank/DDBJ databases">
        <authorList>
            <person name="Varghese N."/>
            <person name="Submissions S."/>
        </authorList>
    </citation>
    <scope>NUCLEOTIDE SEQUENCE [LARGE SCALE GENOMIC DNA]</scope>
    <source>
        <strain evidence="3">DSM 44531</strain>
    </source>
</reference>
<dbReference type="STRING" id="1161099.SAMN05444817_10132"/>
<name>A0A1N7IM82_9CORY</name>